<proteinExistence type="predicted"/>
<dbReference type="EMBL" id="KN834788">
    <property type="protein sequence ID" value="KIK57863.1"/>
    <property type="molecule type" value="Genomic_DNA"/>
</dbReference>
<dbReference type="Proteomes" id="UP000053593">
    <property type="component" value="Unassembled WGS sequence"/>
</dbReference>
<gene>
    <name evidence="1" type="ORF">GYMLUDRAFT_736412</name>
</gene>
<evidence type="ECO:0000313" key="1">
    <source>
        <dbReference type="EMBL" id="KIK57863.1"/>
    </source>
</evidence>
<dbReference type="AlphaFoldDB" id="A0A0D0CQU3"/>
<accession>A0A0D0CQU3</accession>
<keyword evidence="2" id="KW-1185">Reference proteome</keyword>
<name>A0A0D0CQU3_9AGAR</name>
<organism evidence="1 2">
    <name type="scientific">Collybiopsis luxurians FD-317 M1</name>
    <dbReference type="NCBI Taxonomy" id="944289"/>
    <lineage>
        <taxon>Eukaryota</taxon>
        <taxon>Fungi</taxon>
        <taxon>Dikarya</taxon>
        <taxon>Basidiomycota</taxon>
        <taxon>Agaricomycotina</taxon>
        <taxon>Agaricomycetes</taxon>
        <taxon>Agaricomycetidae</taxon>
        <taxon>Agaricales</taxon>
        <taxon>Marasmiineae</taxon>
        <taxon>Omphalotaceae</taxon>
        <taxon>Collybiopsis</taxon>
        <taxon>Collybiopsis luxurians</taxon>
    </lineage>
</organism>
<protein>
    <submittedName>
        <fullName evidence="1">Uncharacterized protein</fullName>
    </submittedName>
</protein>
<reference evidence="1 2" key="1">
    <citation type="submission" date="2014-04" db="EMBL/GenBank/DDBJ databases">
        <title>Evolutionary Origins and Diversification of the Mycorrhizal Mutualists.</title>
        <authorList>
            <consortium name="DOE Joint Genome Institute"/>
            <consortium name="Mycorrhizal Genomics Consortium"/>
            <person name="Kohler A."/>
            <person name="Kuo A."/>
            <person name="Nagy L.G."/>
            <person name="Floudas D."/>
            <person name="Copeland A."/>
            <person name="Barry K.W."/>
            <person name="Cichocki N."/>
            <person name="Veneault-Fourrey C."/>
            <person name="LaButti K."/>
            <person name="Lindquist E.A."/>
            <person name="Lipzen A."/>
            <person name="Lundell T."/>
            <person name="Morin E."/>
            <person name="Murat C."/>
            <person name="Riley R."/>
            <person name="Ohm R."/>
            <person name="Sun H."/>
            <person name="Tunlid A."/>
            <person name="Henrissat B."/>
            <person name="Grigoriev I.V."/>
            <person name="Hibbett D.S."/>
            <person name="Martin F."/>
        </authorList>
    </citation>
    <scope>NUCLEOTIDE SEQUENCE [LARGE SCALE GENOMIC DNA]</scope>
    <source>
        <strain evidence="1 2">FD-317 M1</strain>
    </source>
</reference>
<sequence length="154" mass="17092">MRVGKKLRWGQHSENQKVDFNGPRAGVRLVHLPPPLPFGSTAAGALWNDLEERGRSTVKQGLYNTGARIAAGAGGDEPMDGMDWIYRSKLHVRSIPLMDYCLRLLQVVQLRSQSGTLFFFIDPTSGQCSKDRKGAANYCDIIFTESGLKLYCNS</sequence>
<dbReference type="HOGENOM" id="CLU_1704433_0_0_1"/>
<evidence type="ECO:0000313" key="2">
    <source>
        <dbReference type="Proteomes" id="UP000053593"/>
    </source>
</evidence>